<name>A0A428MQ27_9BACT</name>
<organism evidence="3 4">
    <name type="scientific">Edaphobacter aggregans</name>
    <dbReference type="NCBI Taxonomy" id="570835"/>
    <lineage>
        <taxon>Bacteria</taxon>
        <taxon>Pseudomonadati</taxon>
        <taxon>Acidobacteriota</taxon>
        <taxon>Terriglobia</taxon>
        <taxon>Terriglobales</taxon>
        <taxon>Acidobacteriaceae</taxon>
        <taxon>Edaphobacter</taxon>
    </lineage>
</organism>
<gene>
    <name evidence="3" type="ORF">EDE15_4601</name>
</gene>
<dbReference type="InterPro" id="IPR014718">
    <property type="entry name" value="GH-type_carb-bd"/>
</dbReference>
<evidence type="ECO:0000259" key="1">
    <source>
        <dbReference type="Pfam" id="PF07971"/>
    </source>
</evidence>
<dbReference type="InterPro" id="IPR050883">
    <property type="entry name" value="PNGase"/>
</dbReference>
<dbReference type="InterPro" id="IPR005887">
    <property type="entry name" value="GH92_a_mannosidase_put"/>
</dbReference>
<dbReference type="Proteomes" id="UP000269669">
    <property type="component" value="Unassembled WGS sequence"/>
</dbReference>
<dbReference type="InterPro" id="IPR008928">
    <property type="entry name" value="6-hairpin_glycosidase_sf"/>
</dbReference>
<dbReference type="Pfam" id="PF17678">
    <property type="entry name" value="Glyco_hydro_92N"/>
    <property type="match status" value="1"/>
</dbReference>
<dbReference type="GO" id="GO:0000224">
    <property type="term" value="F:peptide-N4-(N-acetyl-beta-glucosaminyl)asparagine amidase activity"/>
    <property type="evidence" value="ECO:0007669"/>
    <property type="project" value="TreeGrafter"/>
</dbReference>
<evidence type="ECO:0000259" key="2">
    <source>
        <dbReference type="Pfam" id="PF17678"/>
    </source>
</evidence>
<sequence>MKHVKPHEKWSISRRSFAKGSILALAGSWLRCRLRGEPLKKPDRASRFINPFIGASTSELLGAGKTFPGSTTPFGMVQLSPDTITGGLKGPGNPFEGDNGPGYSYEHTTIEGFSFTHMSGVGWYGDFGNLQVMPTTGPMKLDSGRINHPDKGWRSTYSHANESAEANYYAVMLEKYGIRAELTAAPRAGMLRFSYPKDETARIQLNLARRIGGTSTRQSVKVVGDRAIEGWMRCPSAGGGWGNGEGNVSYTIYFHMEFSRPLEHYGVWKIDIPDNAFPVQQGLATSYFYTDEYQDLVTRGEVLRGCNEYEGNHIGFFAEFPSLFIDEKVVVKSGISFVSVDGARKNLAREIPGWDFEETRRKGVALWDDALSAIQIEGALEFESKIFYTALYHSMIDPRVISDIDGNYVGGDGKIHTATRYTPRTIFSGWDVYRGEFPLLTLLNATIVNDEINSLVNLAESTGKGYLERWEIMNSYSGCMDGDPATSVILDAYSKGITGFDIDQAYAAARQTAAGPNGFTNRPENSFYIEHGYVPDQPSSPGVSWTLDNSYFDWCMASLALALGKKDDAQMFAGRAANYKNIYDPSVGSMRGKNAKGDWIPWLGKTTFGQGCTESNPLQQTWFVPHDVFGLIELMGGGESFSEQLEAFFEKTPSSFGWNEYYNHANEPVHHTPYLFVYAGKPWLTQKWVRRILTNAYHNDVNGICGNDDVGQMSAWYVLSSMGFYPVCPGEGIYILGSPLFPKVRLQLDKKWYKEATFAITAENQAPNHPYIQSAKLNGKPLSRAWIRHSEIAAGGTLEFVMGAAPNKEWATRSEDLPPRASL</sequence>
<keyword evidence="4" id="KW-1185">Reference proteome</keyword>
<reference evidence="3 4" key="1">
    <citation type="submission" date="2018-12" db="EMBL/GenBank/DDBJ databases">
        <title>Sequencing of bacterial isolates from soil warming experiment in Harvard Forest, Massachusetts, USA.</title>
        <authorList>
            <person name="Deangelis K."/>
        </authorList>
    </citation>
    <scope>NUCLEOTIDE SEQUENCE [LARGE SCALE GENOMIC DNA]</scope>
    <source>
        <strain evidence="3 4">EB153</strain>
    </source>
</reference>
<dbReference type="PANTHER" id="PTHR12143:SF39">
    <property type="entry name" value="SECRETED PROTEIN"/>
    <property type="match status" value="1"/>
</dbReference>
<dbReference type="SUPFAM" id="SSF48208">
    <property type="entry name" value="Six-hairpin glycosidases"/>
    <property type="match status" value="1"/>
</dbReference>
<dbReference type="Pfam" id="PF07971">
    <property type="entry name" value="Glyco_hydro_92"/>
    <property type="match status" value="1"/>
</dbReference>
<dbReference type="RefSeq" id="WP_125487260.1">
    <property type="nucleotide sequence ID" value="NZ_RSDW01000001.1"/>
</dbReference>
<dbReference type="EMBL" id="RSDW01000001">
    <property type="protein sequence ID" value="RSL18990.1"/>
    <property type="molecule type" value="Genomic_DNA"/>
</dbReference>
<dbReference type="Gene3D" id="1.20.1050.60">
    <property type="entry name" value="alpha-1,2-mannosidase"/>
    <property type="match status" value="1"/>
</dbReference>
<dbReference type="Gene3D" id="2.70.98.10">
    <property type="match status" value="1"/>
</dbReference>
<dbReference type="AlphaFoldDB" id="A0A428MQ27"/>
<dbReference type="NCBIfam" id="TIGR01180">
    <property type="entry name" value="aman2_put"/>
    <property type="match status" value="1"/>
</dbReference>
<dbReference type="OrthoDB" id="9804511at2"/>
<evidence type="ECO:0000313" key="4">
    <source>
        <dbReference type="Proteomes" id="UP000269669"/>
    </source>
</evidence>
<protein>
    <submittedName>
        <fullName evidence="3">Putative alpha-1,2-mannosidase</fullName>
    </submittedName>
</protein>
<proteinExistence type="predicted"/>
<dbReference type="GO" id="GO:0006516">
    <property type="term" value="P:glycoprotein catabolic process"/>
    <property type="evidence" value="ECO:0007669"/>
    <property type="project" value="TreeGrafter"/>
</dbReference>
<dbReference type="GO" id="GO:0030246">
    <property type="term" value="F:carbohydrate binding"/>
    <property type="evidence" value="ECO:0007669"/>
    <property type="project" value="InterPro"/>
</dbReference>
<feature type="domain" description="Glycosyl hydrolase family 92 N-terminal" evidence="2">
    <location>
        <begin position="48"/>
        <end position="336"/>
    </location>
</feature>
<dbReference type="GO" id="GO:0005829">
    <property type="term" value="C:cytosol"/>
    <property type="evidence" value="ECO:0007669"/>
    <property type="project" value="TreeGrafter"/>
</dbReference>
<dbReference type="GO" id="GO:0005975">
    <property type="term" value="P:carbohydrate metabolic process"/>
    <property type="evidence" value="ECO:0007669"/>
    <property type="project" value="InterPro"/>
</dbReference>
<dbReference type="FunFam" id="3.30.2080.10:FF:000001">
    <property type="entry name" value="Alpha-1,2-mannosidase subfamily"/>
    <property type="match status" value="1"/>
</dbReference>
<dbReference type="InterPro" id="IPR012939">
    <property type="entry name" value="Glyco_hydro_92"/>
</dbReference>
<dbReference type="Gene3D" id="3.30.2080.10">
    <property type="entry name" value="GH92 mannosidase domain"/>
    <property type="match status" value="1"/>
</dbReference>
<dbReference type="PANTHER" id="PTHR12143">
    <property type="entry name" value="PEPTIDE N-GLYCANASE PNGASE -RELATED"/>
    <property type="match status" value="1"/>
</dbReference>
<dbReference type="Gene3D" id="1.20.1610.10">
    <property type="entry name" value="alpha-1,2-mannosidases domains"/>
    <property type="match status" value="1"/>
</dbReference>
<feature type="domain" description="Glycosyl hydrolase family 92" evidence="1">
    <location>
        <begin position="342"/>
        <end position="803"/>
    </location>
</feature>
<accession>A0A428MQ27</accession>
<comment type="caution">
    <text evidence="3">The sequence shown here is derived from an EMBL/GenBank/DDBJ whole genome shotgun (WGS) entry which is preliminary data.</text>
</comment>
<evidence type="ECO:0000313" key="3">
    <source>
        <dbReference type="EMBL" id="RSL18990.1"/>
    </source>
</evidence>
<dbReference type="InterPro" id="IPR041371">
    <property type="entry name" value="GH92_N"/>
</dbReference>